<dbReference type="GO" id="GO:0003677">
    <property type="term" value="F:DNA binding"/>
    <property type="evidence" value="ECO:0007669"/>
    <property type="project" value="InterPro"/>
</dbReference>
<dbReference type="GO" id="GO:0009117">
    <property type="term" value="P:nucleotide metabolic process"/>
    <property type="evidence" value="ECO:0007669"/>
    <property type="project" value="UniProtKB-KW"/>
</dbReference>
<dbReference type="SFLD" id="SFLDG01128">
    <property type="entry name" value="C1.4:_5'-Nucleotidase_Like"/>
    <property type="match status" value="1"/>
</dbReference>
<comment type="similarity">
    <text evidence="3">Belongs to the DNA2/NAM7 helicase family.</text>
</comment>
<dbReference type="InterPro" id="IPR045055">
    <property type="entry name" value="DNA2/NAM7-like"/>
</dbReference>
<dbReference type="PROSITE" id="PS51997">
    <property type="entry name" value="UPF1_CH_RICH"/>
    <property type="match status" value="1"/>
</dbReference>
<evidence type="ECO:0000256" key="3">
    <source>
        <dbReference type="ARBA" id="ARBA00007913"/>
    </source>
</evidence>
<keyword evidence="13" id="KW-0067">ATP-binding</keyword>
<comment type="caution">
    <text evidence="15">Lacks conserved residue(s) required for the propagation of feature annotation.</text>
</comment>
<evidence type="ECO:0000256" key="10">
    <source>
        <dbReference type="ARBA" id="ARBA00022801"/>
    </source>
</evidence>
<comment type="similarity">
    <text evidence="4">Belongs to the pyrimidine 5'-nucleotidase family.</text>
</comment>
<dbReference type="PANTHER" id="PTHR10887:SF364">
    <property type="entry name" value="REGULATOR OF NONSENSE TRANSCRIPTS 1"/>
    <property type="match status" value="1"/>
</dbReference>
<evidence type="ECO:0000256" key="13">
    <source>
        <dbReference type="ARBA" id="ARBA00022840"/>
    </source>
</evidence>
<dbReference type="CDD" id="cd18808">
    <property type="entry name" value="SF1_C_Upf1"/>
    <property type="match status" value="1"/>
</dbReference>
<dbReference type="InterPro" id="IPR018999">
    <property type="entry name" value="UPF1_CH/ZBD"/>
</dbReference>
<dbReference type="CDD" id="cd21407">
    <property type="entry name" value="1B_UPF1-like"/>
    <property type="match status" value="1"/>
</dbReference>
<dbReference type="WBParaSite" id="maker-E.canG7_contigs_6231-snap-gene-0.59-mRNA-1">
    <property type="protein sequence ID" value="maker-E.canG7_contigs_6231-snap-gene-0.59-mRNA-1"/>
    <property type="gene ID" value="EcG7_02468"/>
</dbReference>
<dbReference type="InterPro" id="IPR006434">
    <property type="entry name" value="Pyrimidine_nucleotidase_eu"/>
</dbReference>
<dbReference type="Gene3D" id="2.40.30.230">
    <property type="match status" value="1"/>
</dbReference>
<dbReference type="GO" id="GO:0005524">
    <property type="term" value="F:ATP binding"/>
    <property type="evidence" value="ECO:0007669"/>
    <property type="project" value="UniProtKB-KW"/>
</dbReference>
<dbReference type="GO" id="GO:0003723">
    <property type="term" value="F:RNA binding"/>
    <property type="evidence" value="ECO:0007669"/>
    <property type="project" value="InterPro"/>
</dbReference>
<dbReference type="GO" id="GO:0000287">
    <property type="term" value="F:magnesium ion binding"/>
    <property type="evidence" value="ECO:0007669"/>
    <property type="project" value="InterPro"/>
</dbReference>
<keyword evidence="12" id="KW-0862">Zinc</keyword>
<dbReference type="InterPro" id="IPR023214">
    <property type="entry name" value="HAD_sf"/>
</dbReference>
<evidence type="ECO:0000313" key="18">
    <source>
        <dbReference type="WBParaSite" id="maker-E.canG7_contigs_6231-snap-gene-0.59-mRNA-1"/>
    </source>
</evidence>
<dbReference type="GO" id="GO:0003724">
    <property type="term" value="F:RNA helicase activity"/>
    <property type="evidence" value="ECO:0007669"/>
    <property type="project" value="InterPro"/>
</dbReference>
<dbReference type="Pfam" id="PF18141">
    <property type="entry name" value="UPF1_1B_dom"/>
    <property type="match status" value="1"/>
</dbReference>
<reference evidence="18" key="1">
    <citation type="submission" date="2022-11" db="UniProtKB">
        <authorList>
            <consortium name="WormBaseParasite"/>
        </authorList>
    </citation>
    <scope>IDENTIFICATION</scope>
</reference>
<evidence type="ECO:0000313" key="17">
    <source>
        <dbReference type="Proteomes" id="UP000887562"/>
    </source>
</evidence>
<dbReference type="SFLD" id="SFLDS00003">
    <property type="entry name" value="Haloacid_Dehalogenase"/>
    <property type="match status" value="1"/>
</dbReference>
<evidence type="ECO:0000256" key="4">
    <source>
        <dbReference type="ARBA" id="ARBA00008389"/>
    </source>
</evidence>
<dbReference type="Gene3D" id="6.10.140.1240">
    <property type="match status" value="1"/>
</dbReference>
<dbReference type="GO" id="GO:0000184">
    <property type="term" value="P:nuclear-transcribed mRNA catabolic process, nonsense-mediated decay"/>
    <property type="evidence" value="ECO:0007669"/>
    <property type="project" value="InterPro"/>
</dbReference>
<comment type="subcellular location">
    <subcellularLocation>
        <location evidence="2">Cytoplasm</location>
    </subcellularLocation>
</comment>
<keyword evidence="8" id="KW-0547">Nucleotide-binding</keyword>
<evidence type="ECO:0000256" key="6">
    <source>
        <dbReference type="ARBA" id="ARBA00022490"/>
    </source>
</evidence>
<dbReference type="Pfam" id="PF13087">
    <property type="entry name" value="AAA_12"/>
    <property type="match status" value="1"/>
</dbReference>
<dbReference type="Pfam" id="PF04851">
    <property type="entry name" value="ResIII"/>
    <property type="match status" value="1"/>
</dbReference>
<proteinExistence type="inferred from homology"/>
<dbReference type="InterPro" id="IPR027417">
    <property type="entry name" value="P-loop_NTPase"/>
</dbReference>
<keyword evidence="10" id="KW-0378">Hydrolase</keyword>
<dbReference type="Pfam" id="PF05822">
    <property type="entry name" value="UMPH-1"/>
    <property type="match status" value="1"/>
</dbReference>
<name>A0A915EY20_9CEST</name>
<dbReference type="EC" id="3.1.3.5" evidence="5"/>
<keyword evidence="6" id="KW-0963">Cytoplasm</keyword>
<evidence type="ECO:0000256" key="5">
    <source>
        <dbReference type="ARBA" id="ARBA00012643"/>
    </source>
</evidence>
<dbReference type="Gene3D" id="1.10.150.340">
    <property type="entry name" value="Pyrimidine 5'-nucleotidase (UMPH-1), N-terminal domain"/>
    <property type="match status" value="1"/>
</dbReference>
<evidence type="ECO:0000256" key="2">
    <source>
        <dbReference type="ARBA" id="ARBA00004496"/>
    </source>
</evidence>
<keyword evidence="7" id="KW-0479">Metal-binding</keyword>
<dbReference type="GO" id="GO:0005737">
    <property type="term" value="C:cytoplasm"/>
    <property type="evidence" value="ECO:0007669"/>
    <property type="project" value="UniProtKB-SubCell"/>
</dbReference>
<evidence type="ECO:0000256" key="9">
    <source>
        <dbReference type="ARBA" id="ARBA00022771"/>
    </source>
</evidence>
<dbReference type="SUPFAM" id="SSF56784">
    <property type="entry name" value="HAD-like"/>
    <property type="match status" value="1"/>
</dbReference>
<evidence type="ECO:0000259" key="16">
    <source>
        <dbReference type="PROSITE" id="PS51997"/>
    </source>
</evidence>
<evidence type="ECO:0000256" key="1">
    <source>
        <dbReference type="ARBA" id="ARBA00000815"/>
    </source>
</evidence>
<dbReference type="InterPro" id="IPR040812">
    <property type="entry name" value="UPF1_1B_dom"/>
</dbReference>
<dbReference type="PANTHER" id="PTHR10887">
    <property type="entry name" value="DNA2/NAM7 HELICASE FAMILY"/>
    <property type="match status" value="1"/>
</dbReference>
<evidence type="ECO:0000256" key="12">
    <source>
        <dbReference type="ARBA" id="ARBA00022833"/>
    </source>
</evidence>
<evidence type="ECO:0000256" key="14">
    <source>
        <dbReference type="ARBA" id="ARBA00023080"/>
    </source>
</evidence>
<dbReference type="GO" id="GO:0008270">
    <property type="term" value="F:zinc ion binding"/>
    <property type="evidence" value="ECO:0007669"/>
    <property type="project" value="UniProtKB-KW"/>
</dbReference>
<dbReference type="Proteomes" id="UP000887562">
    <property type="component" value="Unplaced"/>
</dbReference>
<evidence type="ECO:0000256" key="7">
    <source>
        <dbReference type="ARBA" id="ARBA00022723"/>
    </source>
</evidence>
<dbReference type="CDD" id="cd18039">
    <property type="entry name" value="DEXXQc_UPF1"/>
    <property type="match status" value="1"/>
</dbReference>
<dbReference type="InterPro" id="IPR047187">
    <property type="entry name" value="SF1_C_Upf1"/>
</dbReference>
<feature type="domain" description="Upf1" evidence="16">
    <location>
        <begin position="1"/>
        <end position="113"/>
    </location>
</feature>
<dbReference type="FunFam" id="3.40.50.300:FF:000097">
    <property type="entry name" value="Regulator of nonsense transcripts 1"/>
    <property type="match status" value="1"/>
</dbReference>
<evidence type="ECO:0000256" key="8">
    <source>
        <dbReference type="ARBA" id="ARBA00022741"/>
    </source>
</evidence>
<dbReference type="InterPro" id="IPR041679">
    <property type="entry name" value="DNA2/NAM7-like_C"/>
</dbReference>
<keyword evidence="17" id="KW-1185">Reference proteome</keyword>
<accession>A0A915EY20</accession>
<dbReference type="Pfam" id="PF09416">
    <property type="entry name" value="UPF1_Zn_bind"/>
    <property type="match status" value="1"/>
</dbReference>
<keyword evidence="11" id="KW-0347">Helicase</keyword>
<evidence type="ECO:0000256" key="11">
    <source>
        <dbReference type="ARBA" id="ARBA00022806"/>
    </source>
</evidence>
<dbReference type="GO" id="GO:0008253">
    <property type="term" value="F:5'-nucleotidase activity"/>
    <property type="evidence" value="ECO:0007669"/>
    <property type="project" value="UniProtKB-EC"/>
</dbReference>
<comment type="catalytic activity">
    <reaction evidence="1">
        <text>a ribonucleoside 5'-phosphate + H2O = a ribonucleoside + phosphate</text>
        <dbReference type="Rhea" id="RHEA:12484"/>
        <dbReference type="ChEBI" id="CHEBI:15377"/>
        <dbReference type="ChEBI" id="CHEBI:18254"/>
        <dbReference type="ChEBI" id="CHEBI:43474"/>
        <dbReference type="ChEBI" id="CHEBI:58043"/>
        <dbReference type="EC" id="3.1.3.5"/>
    </reaction>
</comment>
<dbReference type="InterPro" id="IPR006935">
    <property type="entry name" value="Helicase/UvrB_N"/>
</dbReference>
<keyword evidence="9" id="KW-0863">Zinc-finger</keyword>
<protein>
    <recommendedName>
        <fullName evidence="5">5'-nucleotidase</fullName>
        <ecNumber evidence="5">3.1.3.5</ecNumber>
    </recommendedName>
</protein>
<dbReference type="Gene3D" id="3.40.50.1000">
    <property type="entry name" value="HAD superfamily/HAD-like"/>
    <property type="match status" value="1"/>
</dbReference>
<dbReference type="Pfam" id="PF13086">
    <property type="entry name" value="AAA_11"/>
    <property type="match status" value="1"/>
</dbReference>
<dbReference type="SUPFAM" id="SSF52540">
    <property type="entry name" value="P-loop containing nucleoside triphosphate hydrolases"/>
    <property type="match status" value="1"/>
</dbReference>
<sequence length="1458" mass="161390">MDVFDNYCPSSQALTFFDPDEGLIGADTQGPDFDVIDFTLPTQSQTQSSHIDVKSSVDNDDDMNWDPAQWQPLIQDRQFLSWLVKVPSDEEQAKARQISAQQINRLEELWKENPEAEVVDLEKPGIEKEVNPVLLRYDDATHYCETFVPLIRLEAEYDRKIKESIKLEKVCVRWEVALNRKRVAYFRIPGANEGPELRIIHGDELILIKSRGLEEEAMEGHVTKIPDNFSDEVALEMESIPEMFTNAPSYTVVFKWKGTTYDRMITAVVNVNKNLEDYIKLRILGREMEDMVLKCNLPKRYSAPGLPELNHSQVYAVKTVLQRPLSLIQGPPGTGKTVTSATIVYHLSQIHKGKVLVVAPSNTAVDQLCEKIDQTGLKVVRVCARSREALVSPVSRLTLHVQAQNVNGQTELRKLQQLKDEAGELSKDDETRYRTLKKALEDEILHAADVVCCTCVTAGSKRLWMSFHSVLIDESTQATEPECLIPLMVGCRQVVLVGDHCQLGPVITCKKAAKAGLTQSLFERLVLLGIRPIRLQVQYRMHPALSAFPSNVFYEGSLQNGVTTEDRCKKIDFPWPNPDRPMFFYCTTGQEEISGNGVSYLNRTEAATVEKIVTKMLKVGVNPATIGVITPYEGQRAYIVHYFHQSGSLNSKLYQEVEVASVDAFQGREKDYVILSCVRANEHQGIGFLNDPRRLNVALTRAKFGMIVVGNPKALCKQPLWNHLLHFYKDQHLLVEGPLNNLTEYVLNFPKPKVPYSYKPGTHSFNQLAATLAQVAADSRSKLAAHQSALAQSHGAASSNFSTPAINFMQAMAAAAASYFGTGGAGNPNVVNSGSSNNTANHAAAYAVAAAAAAHQGVAFPRPDHQPGFGAVNPYLFDQMGYISPNQQFATANANSNLPIPLSMMYNPTGRSGRTQDSNFYGAMRTQQDVGIGITNSRPSGSMAPRYNASRQQRLGTSAANQQNAMNTQSVLLSQAAGANVNGNAVGMLSQQGGASWSSSRYAVDGFSGKISEGTSQQGVGHMELTGLSQDSVALDFTSGASQIDNLLLSQDAAFQGPAAGALSSDRSGKNPLGLTIDGLGFTDVPDTIDGAANDVSGPSGAPLSHVRRYDVIVRKKLKTTPNFEDDCRLFLFPVTVLACTCSCGGRVTPYFYIKRPDIVRCKLSRMFSNGSGNLQVFRLYQEVVLVISDFDRTLSKCFNDDGQVNPTCHGIMESDPEITSEARNKLSMLKQTYGSLEFDKYIPHSLKNPYMLEWWDIAHRVITSCNVHRDTLKMTLYGSNFQLRDRVPDFMSTLNRHNIPMVIFSAGLGNIIEWILEKEGLLYENVKVASNFMKFNEKGLLVSFQSPCIHTFNKTFGGLALSDEDRSVFSKRRCIMLLGDSLFDHRMADGLIEEDIREDIGESSTSVILKIGFLNEKIETLLDEYMNLYDIVLTSDGGFELPLEIVSCIIESEQPKR</sequence>
<dbReference type="Gene3D" id="3.40.50.300">
    <property type="entry name" value="P-loop containing nucleotide triphosphate hydrolases"/>
    <property type="match status" value="2"/>
</dbReference>
<dbReference type="InterPro" id="IPR036412">
    <property type="entry name" value="HAD-like_sf"/>
</dbReference>
<evidence type="ECO:0000256" key="15">
    <source>
        <dbReference type="PROSITE-ProRule" id="PRU01341"/>
    </source>
</evidence>
<dbReference type="InterPro" id="IPR041677">
    <property type="entry name" value="DNA2/NAM7_AAA_11"/>
</dbReference>
<keyword evidence="14" id="KW-0546">Nucleotide metabolism</keyword>
<organism evidence="17 18">
    <name type="scientific">Echinococcus canadensis</name>
    <dbReference type="NCBI Taxonomy" id="519352"/>
    <lineage>
        <taxon>Eukaryota</taxon>
        <taxon>Metazoa</taxon>
        <taxon>Spiralia</taxon>
        <taxon>Lophotrochozoa</taxon>
        <taxon>Platyhelminthes</taxon>
        <taxon>Cestoda</taxon>
        <taxon>Eucestoda</taxon>
        <taxon>Cyclophyllidea</taxon>
        <taxon>Taeniidae</taxon>
        <taxon>Echinococcus</taxon>
        <taxon>Echinococcus canadensis group</taxon>
    </lineage>
</organism>